<feature type="domain" description="Putative restriction endonuclease" evidence="1">
    <location>
        <begin position="13"/>
        <end position="181"/>
    </location>
</feature>
<dbReference type="GO" id="GO:0004519">
    <property type="term" value="F:endonuclease activity"/>
    <property type="evidence" value="ECO:0007669"/>
    <property type="project" value="UniProtKB-KW"/>
</dbReference>
<protein>
    <submittedName>
        <fullName evidence="2">Uma2 family endonuclease</fullName>
    </submittedName>
</protein>
<keyword evidence="2" id="KW-0378">Hydrolase</keyword>
<keyword evidence="2" id="KW-0540">Nuclease</keyword>
<accession>A0A3N6NMA4</accession>
<dbReference type="SUPFAM" id="SSF52980">
    <property type="entry name" value="Restriction endonuclease-like"/>
    <property type="match status" value="1"/>
</dbReference>
<dbReference type="EMBL" id="RCBY01000064">
    <property type="protein sequence ID" value="RQH43242.1"/>
    <property type="molecule type" value="Genomic_DNA"/>
</dbReference>
<sequence>MSLELLKRQFNVKEYNEMPQVGILKENERLELIRGEIFQMSPVGRHHSACVNRLTQLFSQKLGDRVLVSVQNPVELDDYSEPQPDIALLAPKADFYESGHPKPADIFLIVEVADTTIKLDREVKIPLYGEDNIIEVWLVDINEQCVEVYRKPIASGYEQVQKLQRGQSLSVQRFPSINIQVDEILG</sequence>
<organism evidence="2 3">
    <name type="scientific">Okeania hirsuta</name>
    <dbReference type="NCBI Taxonomy" id="1458930"/>
    <lineage>
        <taxon>Bacteria</taxon>
        <taxon>Bacillati</taxon>
        <taxon>Cyanobacteriota</taxon>
        <taxon>Cyanophyceae</taxon>
        <taxon>Oscillatoriophycideae</taxon>
        <taxon>Oscillatoriales</taxon>
        <taxon>Microcoleaceae</taxon>
        <taxon>Okeania</taxon>
    </lineage>
</organism>
<dbReference type="InterPro" id="IPR008538">
    <property type="entry name" value="Uma2"/>
</dbReference>
<name>A0A3N6NMA4_9CYAN</name>
<evidence type="ECO:0000313" key="2">
    <source>
        <dbReference type="EMBL" id="RQH43242.1"/>
    </source>
</evidence>
<dbReference type="PANTHER" id="PTHR35400">
    <property type="entry name" value="SLR1083 PROTEIN"/>
    <property type="match status" value="1"/>
</dbReference>
<keyword evidence="3" id="KW-1185">Reference proteome</keyword>
<proteinExistence type="predicted"/>
<dbReference type="Proteomes" id="UP000269154">
    <property type="component" value="Unassembled WGS sequence"/>
</dbReference>
<dbReference type="PANTHER" id="PTHR35400:SF1">
    <property type="entry name" value="SLR1083 PROTEIN"/>
    <property type="match status" value="1"/>
</dbReference>
<dbReference type="Pfam" id="PF05685">
    <property type="entry name" value="Uma2"/>
    <property type="match status" value="1"/>
</dbReference>
<evidence type="ECO:0000259" key="1">
    <source>
        <dbReference type="Pfam" id="PF05685"/>
    </source>
</evidence>
<keyword evidence="2" id="KW-0255">Endonuclease</keyword>
<comment type="caution">
    <text evidence="2">The sequence shown here is derived from an EMBL/GenBank/DDBJ whole genome shotgun (WGS) entry which is preliminary data.</text>
</comment>
<reference evidence="2 3" key="1">
    <citation type="journal article" date="2018" name="ACS Chem. Biol.">
        <title>Ketoreductase domain dysfunction expands chemodiversity: malyngamide biosynthesis in the cyanobacterium Okeania hirsuta.</title>
        <authorList>
            <person name="Moss N.A."/>
            <person name="Leao T."/>
            <person name="Rankin M."/>
            <person name="McCullough T.M."/>
            <person name="Qu P."/>
            <person name="Korobeynikov A."/>
            <person name="Smith J.L."/>
            <person name="Gerwick L."/>
            <person name="Gerwick W.H."/>
        </authorList>
    </citation>
    <scope>NUCLEOTIDE SEQUENCE [LARGE SCALE GENOMIC DNA]</scope>
    <source>
        <strain evidence="2 3">PAB10Feb10-1</strain>
    </source>
</reference>
<dbReference type="InterPro" id="IPR012296">
    <property type="entry name" value="Nuclease_put_TT1808"/>
</dbReference>
<dbReference type="CDD" id="cd06260">
    <property type="entry name" value="DUF820-like"/>
    <property type="match status" value="1"/>
</dbReference>
<dbReference type="InterPro" id="IPR011335">
    <property type="entry name" value="Restrct_endonuc-II-like"/>
</dbReference>
<gene>
    <name evidence="2" type="ORF">D5R40_13270</name>
</gene>
<dbReference type="OrthoDB" id="509866at2"/>
<evidence type="ECO:0000313" key="3">
    <source>
        <dbReference type="Proteomes" id="UP000269154"/>
    </source>
</evidence>
<dbReference type="RefSeq" id="WP_124145344.1">
    <property type="nucleotide sequence ID" value="NZ_CAWOKI010000080.1"/>
</dbReference>
<dbReference type="Gene3D" id="3.90.1570.10">
    <property type="entry name" value="tt1808, chain A"/>
    <property type="match status" value="1"/>
</dbReference>
<dbReference type="AlphaFoldDB" id="A0A3N6NMA4"/>